<dbReference type="InterPro" id="IPR012348">
    <property type="entry name" value="RNR-like"/>
</dbReference>
<dbReference type="AlphaFoldDB" id="A0A6J5DFX6"/>
<dbReference type="InterPro" id="IPR003430">
    <property type="entry name" value="Phenol_Hydrox"/>
</dbReference>
<dbReference type="RefSeq" id="WP_034199087.1">
    <property type="nucleotide sequence ID" value="NZ_CABVQD010000005.1"/>
</dbReference>
<dbReference type="Pfam" id="PF02332">
    <property type="entry name" value="Phenol_Hydrox"/>
    <property type="match status" value="1"/>
</dbReference>
<dbReference type="InterPro" id="IPR009078">
    <property type="entry name" value="Ferritin-like_SF"/>
</dbReference>
<keyword evidence="4" id="KW-1185">Reference proteome</keyword>
<gene>
    <name evidence="3" type="ORF">BPA30113_02018</name>
</gene>
<dbReference type="GO" id="GO:0016709">
    <property type="term" value="F:oxidoreductase activity, acting on paired donors, with incorporation or reduction of molecular oxygen, NAD(P)H as one donor, and incorporation of one atom of oxygen"/>
    <property type="evidence" value="ECO:0007669"/>
    <property type="project" value="InterPro"/>
</dbReference>
<reference evidence="3 4" key="1">
    <citation type="submission" date="2019-09" db="EMBL/GenBank/DDBJ databases">
        <authorList>
            <person name="Depoorter E."/>
        </authorList>
    </citation>
    <scope>NUCLEOTIDE SEQUENCE [LARGE SCALE GENOMIC DNA]</scope>
    <source>
        <strain evidence="3">LMG 30113</strain>
    </source>
</reference>
<sequence length="336" mass="38414">MQIDIKTSSVQPIRNTYAYTARRFGDKPASRYQEASFDIQEEVNFHYRPLWEPERELYDKARSSIEMADWYALKDPRQFYYGTYTMARARQQDVFESNFALAERSGFVARVSAAFLEFVRDVLVPLRHYEWAANMNNDYVTAYGYGAALTNATMFATMDRLGTAQYLTRIGLMFDPQQGPLLDAAKDAWLQGAQWQPLRAAVERSFVCRDFFELFVAQDLVFDGYVYPFVRRCVESWADERGGMELAMLTAFMNDWFDETKGWVDSVIRTVVGESEANRDRVERWTSERRAVIQPAVASIAQGLGERVPEGLLAELDASFEARIQKLGLAGRGGAA</sequence>
<keyword evidence="1" id="KW-0560">Oxidoreductase</keyword>
<evidence type="ECO:0000313" key="4">
    <source>
        <dbReference type="Proteomes" id="UP000494330"/>
    </source>
</evidence>
<organism evidence="3 4">
    <name type="scientific">Burkholderia paludis</name>
    <dbReference type="NCBI Taxonomy" id="1506587"/>
    <lineage>
        <taxon>Bacteria</taxon>
        <taxon>Pseudomonadati</taxon>
        <taxon>Pseudomonadota</taxon>
        <taxon>Betaproteobacteria</taxon>
        <taxon>Burkholderiales</taxon>
        <taxon>Burkholderiaceae</taxon>
        <taxon>Burkholderia</taxon>
        <taxon>Burkholderia cepacia complex</taxon>
    </lineage>
</organism>
<accession>A0A6J5DFX6</accession>
<dbReference type="CDD" id="cd01058">
    <property type="entry name" value="AAMH_B"/>
    <property type="match status" value="1"/>
</dbReference>
<dbReference type="Gene3D" id="1.10.620.20">
    <property type="entry name" value="Ribonucleotide Reductase, subunit A"/>
    <property type="match status" value="1"/>
</dbReference>
<protein>
    <submittedName>
        <fullName evidence="3">Methane/phenol/toluene hydroxylase</fullName>
    </submittedName>
</protein>
<proteinExistence type="predicted"/>
<dbReference type="SUPFAM" id="SSF47240">
    <property type="entry name" value="Ferritin-like"/>
    <property type="match status" value="1"/>
</dbReference>
<keyword evidence="2" id="KW-0503">Monooxygenase</keyword>
<evidence type="ECO:0000256" key="1">
    <source>
        <dbReference type="ARBA" id="ARBA00023002"/>
    </source>
</evidence>
<dbReference type="PIRSF" id="PIRSF000040">
    <property type="entry name" value="MMOH_comp"/>
    <property type="match status" value="1"/>
</dbReference>
<dbReference type="Proteomes" id="UP000494330">
    <property type="component" value="Unassembled WGS sequence"/>
</dbReference>
<evidence type="ECO:0000313" key="3">
    <source>
        <dbReference type="EMBL" id="VWB47374.1"/>
    </source>
</evidence>
<name>A0A6J5DFX6_9BURK</name>
<evidence type="ECO:0000256" key="2">
    <source>
        <dbReference type="ARBA" id="ARBA00023033"/>
    </source>
</evidence>
<dbReference type="EMBL" id="CABVQD010000005">
    <property type="protein sequence ID" value="VWB47374.1"/>
    <property type="molecule type" value="Genomic_DNA"/>
</dbReference>
<dbReference type="InterPro" id="IPR012078">
    <property type="entry name" value="MP_mOase_hydro"/>
</dbReference>